<proteinExistence type="predicted"/>
<reference evidence="2 3" key="1">
    <citation type="submission" date="2018-01" db="EMBL/GenBank/DDBJ databases">
        <authorList>
            <person name="Gaut B.S."/>
            <person name="Morton B.R."/>
            <person name="Clegg M.T."/>
            <person name="Duvall M.R."/>
        </authorList>
    </citation>
    <scope>NUCLEOTIDE SEQUENCE [LARGE SCALE GENOMIC DNA]</scope>
    <source>
        <strain evidence="2">Cupriavidus taiwanensis cmp 52</strain>
    </source>
</reference>
<sequence length="68" mass="7788">MLGVFEVGLFPGMVFYLTLWLPVKVWAPIVQQRQLTSKHVAMCDCVDHCHVGALCNHRGIRCRCCRML</sequence>
<evidence type="ECO:0000256" key="1">
    <source>
        <dbReference type="SAM" id="Phobius"/>
    </source>
</evidence>
<feature type="transmembrane region" description="Helical" evidence="1">
    <location>
        <begin position="12"/>
        <end position="30"/>
    </location>
</feature>
<protein>
    <submittedName>
        <fullName evidence="2">Uncharacterized protein</fullName>
    </submittedName>
</protein>
<gene>
    <name evidence="2" type="ORF">CBM2634_A10132</name>
</gene>
<name>A0A375IUV3_9BURK</name>
<dbReference type="Proteomes" id="UP000256805">
    <property type="component" value="Unassembled WGS sequence"/>
</dbReference>
<evidence type="ECO:0000313" key="2">
    <source>
        <dbReference type="EMBL" id="SPR95929.1"/>
    </source>
</evidence>
<organism evidence="2 3">
    <name type="scientific">Cupriavidus taiwanensis</name>
    <dbReference type="NCBI Taxonomy" id="164546"/>
    <lineage>
        <taxon>Bacteria</taxon>
        <taxon>Pseudomonadati</taxon>
        <taxon>Pseudomonadota</taxon>
        <taxon>Betaproteobacteria</taxon>
        <taxon>Burkholderiales</taxon>
        <taxon>Burkholderiaceae</taxon>
        <taxon>Cupriavidus</taxon>
    </lineage>
</organism>
<keyword evidence="1" id="KW-0812">Transmembrane</keyword>
<keyword evidence="1" id="KW-1133">Transmembrane helix</keyword>
<accession>A0A375IUV3</accession>
<dbReference type="EMBL" id="OVTA01000001">
    <property type="protein sequence ID" value="SPR95929.1"/>
    <property type="molecule type" value="Genomic_DNA"/>
</dbReference>
<dbReference type="AlphaFoldDB" id="A0A375IUV3"/>
<evidence type="ECO:0000313" key="3">
    <source>
        <dbReference type="Proteomes" id="UP000256805"/>
    </source>
</evidence>
<keyword evidence="1" id="KW-0472">Membrane</keyword>